<dbReference type="GO" id="GO:0008270">
    <property type="term" value="F:zinc ion binding"/>
    <property type="evidence" value="ECO:0007669"/>
    <property type="project" value="InterPro"/>
</dbReference>
<dbReference type="HOGENOM" id="CLU_006926_1_1_1"/>
<dbReference type="GO" id="GO:0043565">
    <property type="term" value="F:sequence-specific DNA binding"/>
    <property type="evidence" value="ECO:0007669"/>
    <property type="project" value="TreeGrafter"/>
</dbReference>
<feature type="compositionally biased region" description="Polar residues" evidence="7">
    <location>
        <begin position="642"/>
        <end position="651"/>
    </location>
</feature>
<gene>
    <name evidence="9" type="ORF">FOVG_07138</name>
</gene>
<dbReference type="GO" id="GO:0005634">
    <property type="term" value="C:nucleus"/>
    <property type="evidence" value="ECO:0007669"/>
    <property type="project" value="UniProtKB-SubCell"/>
</dbReference>
<dbReference type="InterPro" id="IPR036864">
    <property type="entry name" value="Zn2-C6_fun-type_DNA-bd_sf"/>
</dbReference>
<proteinExistence type="predicted"/>
<dbReference type="InterPro" id="IPR001138">
    <property type="entry name" value="Zn2Cys6_DnaBD"/>
</dbReference>
<dbReference type="Gene3D" id="4.10.240.10">
    <property type="entry name" value="Zn(2)-C6 fungal-type DNA-binding domain"/>
    <property type="match status" value="1"/>
</dbReference>
<feature type="region of interest" description="Disordered" evidence="7">
    <location>
        <begin position="96"/>
        <end position="130"/>
    </location>
</feature>
<dbReference type="GO" id="GO:0006351">
    <property type="term" value="P:DNA-templated transcription"/>
    <property type="evidence" value="ECO:0007669"/>
    <property type="project" value="InterPro"/>
</dbReference>
<dbReference type="EMBL" id="JH650971">
    <property type="protein sequence ID" value="EXA46421.1"/>
    <property type="molecule type" value="Genomic_DNA"/>
</dbReference>
<dbReference type="PANTHER" id="PTHR47540:SF6">
    <property type="entry name" value="ZN(II)2CYS6 TRANSCRIPTION FACTOR (EUROFUNG)"/>
    <property type="match status" value="1"/>
</dbReference>
<comment type="subcellular location">
    <subcellularLocation>
        <location evidence="1">Nucleus</location>
    </subcellularLocation>
</comment>
<evidence type="ECO:0000256" key="4">
    <source>
        <dbReference type="ARBA" id="ARBA00023125"/>
    </source>
</evidence>
<evidence type="ECO:0000313" key="9">
    <source>
        <dbReference type="EMBL" id="EXA46421.1"/>
    </source>
</evidence>
<dbReference type="GO" id="GO:0045944">
    <property type="term" value="P:positive regulation of transcription by RNA polymerase II"/>
    <property type="evidence" value="ECO:0007669"/>
    <property type="project" value="TreeGrafter"/>
</dbReference>
<organism evidence="9">
    <name type="scientific">Fusarium oxysporum f. sp. pisi HDV247</name>
    <dbReference type="NCBI Taxonomy" id="1080344"/>
    <lineage>
        <taxon>Eukaryota</taxon>
        <taxon>Fungi</taxon>
        <taxon>Dikarya</taxon>
        <taxon>Ascomycota</taxon>
        <taxon>Pezizomycotina</taxon>
        <taxon>Sordariomycetes</taxon>
        <taxon>Hypocreomycetidae</taxon>
        <taxon>Hypocreales</taxon>
        <taxon>Nectriaceae</taxon>
        <taxon>Fusarium</taxon>
        <taxon>Fusarium oxysporum species complex</taxon>
    </lineage>
</organism>
<evidence type="ECO:0000256" key="6">
    <source>
        <dbReference type="ARBA" id="ARBA00023242"/>
    </source>
</evidence>
<dbReference type="SMART" id="SM00066">
    <property type="entry name" value="GAL4"/>
    <property type="match status" value="1"/>
</dbReference>
<evidence type="ECO:0000256" key="3">
    <source>
        <dbReference type="ARBA" id="ARBA00023015"/>
    </source>
</evidence>
<dbReference type="AlphaFoldDB" id="W9PTU4"/>
<feature type="region of interest" description="Disordered" evidence="7">
    <location>
        <begin position="642"/>
        <end position="677"/>
    </location>
</feature>
<keyword evidence="2" id="KW-0479">Metal-binding</keyword>
<evidence type="ECO:0000256" key="2">
    <source>
        <dbReference type="ARBA" id="ARBA00022723"/>
    </source>
</evidence>
<dbReference type="GO" id="GO:0000981">
    <property type="term" value="F:DNA-binding transcription factor activity, RNA polymerase II-specific"/>
    <property type="evidence" value="ECO:0007669"/>
    <property type="project" value="InterPro"/>
</dbReference>
<feature type="domain" description="Zn(2)-C6 fungal-type" evidence="8">
    <location>
        <begin position="41"/>
        <end position="72"/>
    </location>
</feature>
<keyword evidence="4" id="KW-0238">DNA-binding</keyword>
<dbReference type="PROSITE" id="PS50048">
    <property type="entry name" value="ZN2_CY6_FUNGAL_2"/>
    <property type="match status" value="1"/>
</dbReference>
<accession>W9PTU4</accession>
<feature type="region of interest" description="Disordered" evidence="7">
    <location>
        <begin position="1"/>
        <end position="33"/>
    </location>
</feature>
<evidence type="ECO:0000256" key="1">
    <source>
        <dbReference type="ARBA" id="ARBA00004123"/>
    </source>
</evidence>
<dbReference type="CDD" id="cd00067">
    <property type="entry name" value="GAL4"/>
    <property type="match status" value="1"/>
</dbReference>
<dbReference type="Proteomes" id="UP000030751">
    <property type="component" value="Unassembled WGS sequence"/>
</dbReference>
<dbReference type="PROSITE" id="PS00463">
    <property type="entry name" value="ZN2_CY6_FUNGAL_1"/>
    <property type="match status" value="1"/>
</dbReference>
<feature type="compositionally biased region" description="Polar residues" evidence="7">
    <location>
        <begin position="660"/>
        <end position="676"/>
    </location>
</feature>
<feature type="compositionally biased region" description="Polar residues" evidence="7">
    <location>
        <begin position="1"/>
        <end position="27"/>
    </location>
</feature>
<reference evidence="9" key="1">
    <citation type="submission" date="2011-10" db="EMBL/GenBank/DDBJ databases">
        <title>The Genome Sequence of Fusarium oxysporum HDV247.</title>
        <authorList>
            <consortium name="The Broad Institute Genome Sequencing Platform"/>
            <person name="Ma L.-J."/>
            <person name="Gale L.R."/>
            <person name="Schwartz D.C."/>
            <person name="Zhou S."/>
            <person name="Corby-Kistler H."/>
            <person name="Young S.K."/>
            <person name="Zeng Q."/>
            <person name="Gargeya S."/>
            <person name="Fitzgerald M."/>
            <person name="Haas B."/>
            <person name="Abouelleil A."/>
            <person name="Alvarado L."/>
            <person name="Arachchi H.M."/>
            <person name="Berlin A."/>
            <person name="Brown A."/>
            <person name="Chapman S.B."/>
            <person name="Chen Z."/>
            <person name="Dunbar C."/>
            <person name="Freedman E."/>
            <person name="Gearin G."/>
            <person name="Goldberg J."/>
            <person name="Griggs A."/>
            <person name="Gujja S."/>
            <person name="Heiman D."/>
            <person name="Howarth C."/>
            <person name="Larson L."/>
            <person name="Lui A."/>
            <person name="MacDonald P.J.P."/>
            <person name="Montmayeur A."/>
            <person name="Murphy C."/>
            <person name="Neiman D."/>
            <person name="Pearson M."/>
            <person name="Priest M."/>
            <person name="Roberts A."/>
            <person name="Saif S."/>
            <person name="Shea T."/>
            <person name="Shenoy N."/>
            <person name="Sisk P."/>
            <person name="Stolte C."/>
            <person name="Sykes S."/>
            <person name="Wortman J."/>
            <person name="Nusbaum C."/>
            <person name="Birren B."/>
        </authorList>
    </citation>
    <scope>NUCLEOTIDE SEQUENCE [LARGE SCALE GENOMIC DNA]</scope>
    <source>
        <strain evidence="9">HDV247</strain>
    </source>
</reference>
<dbReference type="InterPro" id="IPR007219">
    <property type="entry name" value="XnlR_reg_dom"/>
</dbReference>
<dbReference type="PANTHER" id="PTHR47540">
    <property type="entry name" value="THIAMINE REPRESSIBLE GENES REGULATORY PROTEIN THI5"/>
    <property type="match status" value="1"/>
</dbReference>
<dbReference type="SMART" id="SM00906">
    <property type="entry name" value="Fungal_trans"/>
    <property type="match status" value="1"/>
</dbReference>
<evidence type="ECO:0000256" key="7">
    <source>
        <dbReference type="SAM" id="MobiDB-lite"/>
    </source>
</evidence>
<name>W9PTU4_FUSOX</name>
<keyword evidence="3" id="KW-0805">Transcription regulation</keyword>
<keyword evidence="6" id="KW-0539">Nucleus</keyword>
<sequence length="721" mass="80204">MPASEAETTSPAANHSIPRMSSHTLGSFPSGIQKKQKTSLACRRCRTSKVKCSGEQPCRNCRQSKHPVACVYPPRDRDVLVKESYLNQLEAEIQMLRPNRHSNKEQPNDAEGSLVPRRPVLNPPEQDITTDQTATKEILSSAATGTDLVAIEHIDTHATKPLHVRYTREGDLLPRYSYVGDAACEAFNRRVRRHLRNDDSIAPPKHDRYFKTNALRKPVGRDLDLPDQGYARLLIETAERFVGSEYHVFLRRTFLHQFDEVYKPDTSKDPAWLCGLFAILALGELYSNIPVRAHHNQADIPGTGFFLRALDLFEDLYEEPTVSYIETVLLLSYYSHALNRSNSAYIFTGLAMRLSMALGLHRELPAQHASPFEHEHRRRVWWTVYAFDRLCSLKLGHPVTIKDEDISVNLPSNNNLTSEDLEDLPDPKQILSSIAMARIAGSILQDLYQPRSQFAILPNVQKILAQLKDFIQSLPDELSLAKIASTACPGRALASLHVHCNHCIVLTTRPVFFQHFRSQANLPHARTSPGPCSAVVPALADACVSAATTCYKLLRRLWVNGQIVTLGGFDSQYLFSAATILAMSHSLKPTNSSRTLVEGSSSMLRIMGTSGNIPARGYYEQLAELKHDLELCEDSAGEVNAAQSQAKSSPIQADRENATEVRQQVPTDITSATATTEPDGAHMQYNLDVAAILNAPDINEFLTFEGLDELGIEGLGSQPLW</sequence>
<keyword evidence="5" id="KW-0804">Transcription</keyword>
<dbReference type="InterPro" id="IPR051711">
    <property type="entry name" value="Stress_Response_Reg"/>
</dbReference>
<evidence type="ECO:0000256" key="5">
    <source>
        <dbReference type="ARBA" id="ARBA00023163"/>
    </source>
</evidence>
<dbReference type="Pfam" id="PF00172">
    <property type="entry name" value="Zn_clus"/>
    <property type="match status" value="1"/>
</dbReference>
<dbReference type="CDD" id="cd12148">
    <property type="entry name" value="fungal_TF_MHR"/>
    <property type="match status" value="1"/>
</dbReference>
<dbReference type="SUPFAM" id="SSF57701">
    <property type="entry name" value="Zn2/Cys6 DNA-binding domain"/>
    <property type="match status" value="1"/>
</dbReference>
<protein>
    <recommendedName>
        <fullName evidence="8">Zn(2)-C6 fungal-type domain-containing protein</fullName>
    </recommendedName>
</protein>
<reference evidence="9" key="2">
    <citation type="submission" date="2012-05" db="EMBL/GenBank/DDBJ databases">
        <title>Annotation of the Genome Sequence of Fusarium oxysporum HDV247.</title>
        <authorList>
            <consortium name="The Broad Institute Genomics Platform"/>
            <person name="Ma L.-J."/>
            <person name="Corby-Kistler H."/>
            <person name="Broz K."/>
            <person name="Gale L.R."/>
            <person name="Jonkers W."/>
            <person name="O'Donnell K."/>
            <person name="Ploetz R."/>
            <person name="Steinberg C."/>
            <person name="Schwartz D.C."/>
            <person name="VanEtten H."/>
            <person name="Zhou S."/>
            <person name="Young S.K."/>
            <person name="Zeng Q."/>
            <person name="Gargeya S."/>
            <person name="Fitzgerald M."/>
            <person name="Abouelleil A."/>
            <person name="Alvarado L."/>
            <person name="Chapman S.B."/>
            <person name="Gainer-Dewar J."/>
            <person name="Goldberg J."/>
            <person name="Griggs A."/>
            <person name="Gujja S."/>
            <person name="Hansen M."/>
            <person name="Howarth C."/>
            <person name="Imamovic A."/>
            <person name="Ireland A."/>
            <person name="Larimer J."/>
            <person name="McCowan C."/>
            <person name="Murphy C."/>
            <person name="Pearson M."/>
            <person name="Poon T.W."/>
            <person name="Priest M."/>
            <person name="Roberts A."/>
            <person name="Saif S."/>
            <person name="Shea T."/>
            <person name="Sykes S."/>
            <person name="Wortman J."/>
            <person name="Nusbaum C."/>
            <person name="Birren B."/>
        </authorList>
    </citation>
    <scope>NUCLEOTIDE SEQUENCE</scope>
    <source>
        <strain evidence="9">HDV247</strain>
    </source>
</reference>
<dbReference type="Pfam" id="PF04082">
    <property type="entry name" value="Fungal_trans"/>
    <property type="match status" value="1"/>
</dbReference>
<evidence type="ECO:0000259" key="8">
    <source>
        <dbReference type="PROSITE" id="PS50048"/>
    </source>
</evidence>